<dbReference type="SUPFAM" id="SSF75005">
    <property type="entry name" value="Arabinanase/levansucrase/invertase"/>
    <property type="match status" value="1"/>
</dbReference>
<organism evidence="2 3">
    <name type="scientific">Rugosimonospora africana</name>
    <dbReference type="NCBI Taxonomy" id="556532"/>
    <lineage>
        <taxon>Bacteria</taxon>
        <taxon>Bacillati</taxon>
        <taxon>Actinomycetota</taxon>
        <taxon>Actinomycetes</taxon>
        <taxon>Micromonosporales</taxon>
        <taxon>Micromonosporaceae</taxon>
        <taxon>Rugosimonospora</taxon>
    </lineage>
</organism>
<protein>
    <recommendedName>
        <fullName evidence="4">Glycosyl hydrolases family 43</fullName>
    </recommendedName>
</protein>
<dbReference type="AlphaFoldDB" id="A0A8J3VTA9"/>
<evidence type="ECO:0000313" key="2">
    <source>
        <dbReference type="EMBL" id="GIH17904.1"/>
    </source>
</evidence>
<evidence type="ECO:0000313" key="3">
    <source>
        <dbReference type="Proteomes" id="UP000642748"/>
    </source>
</evidence>
<keyword evidence="3" id="KW-1185">Reference proteome</keyword>
<name>A0A8J3VTA9_9ACTN</name>
<dbReference type="EMBL" id="BONZ01000061">
    <property type="protein sequence ID" value="GIH17904.1"/>
    <property type="molecule type" value="Genomic_DNA"/>
</dbReference>
<dbReference type="RefSeq" id="WP_239134048.1">
    <property type="nucleotide sequence ID" value="NZ_BONZ01000061.1"/>
</dbReference>
<accession>A0A8J3VTA9</accession>
<proteinExistence type="predicted"/>
<dbReference type="InterPro" id="IPR023296">
    <property type="entry name" value="Glyco_hydro_beta-prop_sf"/>
</dbReference>
<reference evidence="2" key="1">
    <citation type="submission" date="2021-01" db="EMBL/GenBank/DDBJ databases">
        <title>Whole genome shotgun sequence of Rugosimonospora africana NBRC 104875.</title>
        <authorList>
            <person name="Komaki H."/>
            <person name="Tamura T."/>
        </authorList>
    </citation>
    <scope>NUCLEOTIDE SEQUENCE</scope>
    <source>
        <strain evidence="2">NBRC 104875</strain>
    </source>
</reference>
<evidence type="ECO:0008006" key="4">
    <source>
        <dbReference type="Google" id="ProtNLM"/>
    </source>
</evidence>
<evidence type="ECO:0000256" key="1">
    <source>
        <dbReference type="SAM" id="MobiDB-lite"/>
    </source>
</evidence>
<dbReference type="Proteomes" id="UP000642748">
    <property type="component" value="Unassembled WGS sequence"/>
</dbReference>
<comment type="caution">
    <text evidence="2">The sequence shown here is derived from an EMBL/GenBank/DDBJ whole genome shotgun (WGS) entry which is preliminary data.</text>
</comment>
<feature type="region of interest" description="Disordered" evidence="1">
    <location>
        <begin position="238"/>
        <end position="258"/>
    </location>
</feature>
<dbReference type="Gene3D" id="2.115.10.20">
    <property type="entry name" value="Glycosyl hydrolase domain, family 43"/>
    <property type="match status" value="1"/>
</dbReference>
<sequence length="304" mass="33204">MSRAVHVLPTPRWDGSSVIIPPPEAGPGAWAGAPSAVMVDGVVYLAYRLRLRIGQGRGYGNMIARSVDGVHFEPLGLIEKFRFGAESLERPALTVTPDGLWRLYISAATPGTKHWRVDLLEADAPEKLVDAEPRTVLPGDDTIGVKDPVLLLDGGRWHLWASVHPLEFDEHADRMTTRYATSPDGIDWTWQGTALQGRPGQWDARGVRLTSVLPTEDGLLASYDGRATAAENWEERTGTARGDRLPGGLFGPLTADDVPPIGSPYPPNGLRYASVLALPDGRYRIYYEATRPDGAHELRSELQS</sequence>
<gene>
    <name evidence="2" type="ORF">Raf01_60760</name>
</gene>